<feature type="non-terminal residue" evidence="1">
    <location>
        <position position="92"/>
    </location>
</feature>
<organism evidence="1 2">
    <name type="scientific">Galemys pyrenaicus</name>
    <name type="common">Iberian desman</name>
    <name type="synonym">Pyrenean desman</name>
    <dbReference type="NCBI Taxonomy" id="202257"/>
    <lineage>
        <taxon>Eukaryota</taxon>
        <taxon>Metazoa</taxon>
        <taxon>Chordata</taxon>
        <taxon>Craniata</taxon>
        <taxon>Vertebrata</taxon>
        <taxon>Euteleostomi</taxon>
        <taxon>Mammalia</taxon>
        <taxon>Eutheria</taxon>
        <taxon>Laurasiatheria</taxon>
        <taxon>Eulipotyphla</taxon>
        <taxon>Talpidae</taxon>
        <taxon>Galemys</taxon>
    </lineage>
</organism>
<keyword evidence="2" id="KW-1185">Reference proteome</keyword>
<sequence length="92" mass="10086">SPNFEYSAISTNTPFLGKHIFICSAIGYLETAVSLVNNILSGSRATVKRFSMARQTLPCRSKLQCAVGFSVGNYRVLVKWLDDRSVDTPGVL</sequence>
<proteinExistence type="predicted"/>
<dbReference type="EMBL" id="JAGFMF010012196">
    <property type="protein sequence ID" value="KAG8506000.1"/>
    <property type="molecule type" value="Genomic_DNA"/>
</dbReference>
<accession>A0A8J6DFR3</accession>
<evidence type="ECO:0000313" key="1">
    <source>
        <dbReference type="EMBL" id="KAG8506000.1"/>
    </source>
</evidence>
<evidence type="ECO:0000313" key="2">
    <source>
        <dbReference type="Proteomes" id="UP000700334"/>
    </source>
</evidence>
<comment type="caution">
    <text evidence="1">The sequence shown here is derived from an EMBL/GenBank/DDBJ whole genome shotgun (WGS) entry which is preliminary data.</text>
</comment>
<dbReference type="Proteomes" id="UP000700334">
    <property type="component" value="Unassembled WGS sequence"/>
</dbReference>
<reference evidence="1" key="1">
    <citation type="journal article" date="2021" name="Evol. Appl.">
        <title>The genome of the Pyrenean desman and the effects of bottlenecks and inbreeding on the genomic landscape of an endangered species.</title>
        <authorList>
            <person name="Escoda L."/>
            <person name="Castresana J."/>
        </authorList>
    </citation>
    <scope>NUCLEOTIDE SEQUENCE</scope>
    <source>
        <strain evidence="1">IBE-C5619</strain>
    </source>
</reference>
<gene>
    <name evidence="1" type="ORF">J0S82_015548</name>
</gene>
<dbReference type="AlphaFoldDB" id="A0A8J6DFR3"/>
<feature type="non-terminal residue" evidence="1">
    <location>
        <position position="1"/>
    </location>
</feature>
<name>A0A8J6DFR3_GALPY</name>
<protein>
    <submittedName>
        <fullName evidence="1">Uncharacterized protein</fullName>
    </submittedName>
</protein>